<dbReference type="Gene3D" id="3.40.50.10680">
    <property type="entry name" value="CofD-like domains"/>
    <property type="match status" value="1"/>
</dbReference>
<dbReference type="InterPro" id="IPR038136">
    <property type="entry name" value="CofD-like_dom_sf"/>
</dbReference>
<comment type="function">
    <text evidence="2">Required for morphogenesis under gluconeogenic growth conditions.</text>
</comment>
<sequence>MSRIVIFIIRKSDEGMGFVTGVAVGMALGVGLLHMAKRLKPVQSGNEKFEQRLRHKNGLSKGPKVVAIGGGTGLSTLLRGLKLYTSNITAVVTVADDGGSSGMLRQDLGILPPGDIRNCILALADVEPIMEQLLQYRFKEGSLKGQNLGNLLIAAMVDIADGFVNAIKEVSSVLAVTGRVLPVSLENVHLVAKLEDGTVIHGESRIPEEQVKKNSPIKEVSMDNPECRALPEVIEAIEDADVVVLGPGSLYTSIIPNLIVKEVAEAIRRSRAVKIYVCNVMTQPGETTGYSVVDHVKALIKHGGGNIIDVVLVNRSDFPDELLKKYRQEGASPVDCSDIHKLKEMGIEYVQADLSDFSSGLIRHHPQKLAYEIIKIAEAAVKN</sequence>
<keyword evidence="3" id="KW-0812">Transmembrane</keyword>
<evidence type="ECO:0000256" key="2">
    <source>
        <dbReference type="HAMAP-Rule" id="MF_00973"/>
    </source>
</evidence>
<dbReference type="InterPro" id="IPR010119">
    <property type="entry name" value="Gluconeogen_factor"/>
</dbReference>
<gene>
    <name evidence="4" type="ORF">SAMN05444406_11417</name>
</gene>
<dbReference type="PANTHER" id="PTHR30135:SF3">
    <property type="entry name" value="GLUCONEOGENESIS FACTOR-RELATED"/>
    <property type="match status" value="1"/>
</dbReference>
<dbReference type="RefSeq" id="WP_092282351.1">
    <property type="nucleotide sequence ID" value="NZ_FOXR01000014.1"/>
</dbReference>
<dbReference type="EMBL" id="FOXR01000014">
    <property type="protein sequence ID" value="SFQ14722.1"/>
    <property type="molecule type" value="Genomic_DNA"/>
</dbReference>
<dbReference type="HAMAP" id="MF_00973">
    <property type="entry name" value="Gluconeogen_factor"/>
    <property type="match status" value="1"/>
</dbReference>
<dbReference type="GO" id="GO:0043743">
    <property type="term" value="F:LPPG:FO 2-phospho-L-lactate transferase activity"/>
    <property type="evidence" value="ECO:0007669"/>
    <property type="project" value="InterPro"/>
</dbReference>
<dbReference type="NCBIfam" id="TIGR01826">
    <property type="entry name" value="CofD_related"/>
    <property type="match status" value="1"/>
</dbReference>
<keyword evidence="3" id="KW-1133">Transmembrane helix</keyword>
<proteinExistence type="inferred from homology"/>
<comment type="subcellular location">
    <subcellularLocation>
        <location evidence="2">Cytoplasm</location>
    </subcellularLocation>
</comment>
<dbReference type="InterPro" id="IPR002882">
    <property type="entry name" value="CofD"/>
</dbReference>
<comment type="similarity">
    <text evidence="2">Belongs to the gluconeogenesis factor family.</text>
</comment>
<keyword evidence="5" id="KW-1185">Reference proteome</keyword>
<name>A0A1I5W4R0_9FIRM</name>
<dbReference type="AlphaFoldDB" id="A0A1I5W4R0"/>
<protein>
    <recommendedName>
        <fullName evidence="2">Putative gluconeogenesis factor</fullName>
    </recommendedName>
</protein>
<dbReference type="GO" id="GO:0005737">
    <property type="term" value="C:cytoplasm"/>
    <property type="evidence" value="ECO:0007669"/>
    <property type="project" value="UniProtKB-SubCell"/>
</dbReference>
<dbReference type="STRING" id="937334.SAMN05444406_11417"/>
<feature type="transmembrane region" description="Helical" evidence="3">
    <location>
        <begin position="16"/>
        <end position="36"/>
    </location>
</feature>
<accession>A0A1I5W4R0</accession>
<dbReference type="Pfam" id="PF01933">
    <property type="entry name" value="CofD"/>
    <property type="match status" value="1"/>
</dbReference>
<evidence type="ECO:0000256" key="3">
    <source>
        <dbReference type="SAM" id="Phobius"/>
    </source>
</evidence>
<evidence type="ECO:0000313" key="5">
    <source>
        <dbReference type="Proteomes" id="UP000198577"/>
    </source>
</evidence>
<evidence type="ECO:0000313" key="4">
    <source>
        <dbReference type="EMBL" id="SFQ14722.1"/>
    </source>
</evidence>
<dbReference type="GO" id="GO:0008360">
    <property type="term" value="P:regulation of cell shape"/>
    <property type="evidence" value="ECO:0007669"/>
    <property type="project" value="UniProtKB-UniRule"/>
</dbReference>
<evidence type="ECO:0000256" key="1">
    <source>
        <dbReference type="ARBA" id="ARBA00022490"/>
    </source>
</evidence>
<dbReference type="Proteomes" id="UP000198577">
    <property type="component" value="Unassembled WGS sequence"/>
</dbReference>
<dbReference type="SUPFAM" id="SSF142338">
    <property type="entry name" value="CofD-like"/>
    <property type="match status" value="1"/>
</dbReference>
<reference evidence="4 5" key="1">
    <citation type="submission" date="2016-10" db="EMBL/GenBank/DDBJ databases">
        <authorList>
            <person name="de Groot N.N."/>
        </authorList>
    </citation>
    <scope>NUCLEOTIDE SEQUENCE [LARGE SCALE GENOMIC DNA]</scope>
    <source>
        <strain evidence="4 5">DSM 20678</strain>
    </source>
</reference>
<dbReference type="OrthoDB" id="9783842at2"/>
<organism evidence="4 5">
    <name type="scientific">Caldicoprobacter faecalis</name>
    <dbReference type="NCBI Taxonomy" id="937334"/>
    <lineage>
        <taxon>Bacteria</taxon>
        <taxon>Bacillati</taxon>
        <taxon>Bacillota</taxon>
        <taxon>Clostridia</taxon>
        <taxon>Caldicoprobacterales</taxon>
        <taxon>Caldicoprobacteraceae</taxon>
        <taxon>Caldicoprobacter</taxon>
    </lineage>
</organism>
<keyword evidence="1 2" id="KW-0963">Cytoplasm</keyword>
<dbReference type="PANTHER" id="PTHR30135">
    <property type="entry name" value="UNCHARACTERIZED PROTEIN YVCK-RELATED"/>
    <property type="match status" value="1"/>
</dbReference>
<keyword evidence="3" id="KW-0472">Membrane</keyword>
<dbReference type="CDD" id="cd07187">
    <property type="entry name" value="YvcK_like"/>
    <property type="match status" value="1"/>
</dbReference>